<evidence type="ECO:0000313" key="8">
    <source>
        <dbReference type="Proteomes" id="UP001190926"/>
    </source>
</evidence>
<dbReference type="PANTHER" id="PTHR31920:SF132">
    <property type="entry name" value="TF-B3 DOMAIN-CONTAINING PROTEIN"/>
    <property type="match status" value="1"/>
</dbReference>
<dbReference type="GO" id="GO:0003677">
    <property type="term" value="F:DNA binding"/>
    <property type="evidence" value="ECO:0007669"/>
    <property type="project" value="UniProtKB-KW"/>
</dbReference>
<keyword evidence="3" id="KW-0238">DNA-binding</keyword>
<evidence type="ECO:0000313" key="7">
    <source>
        <dbReference type="EMBL" id="KAH6826683.1"/>
    </source>
</evidence>
<dbReference type="PANTHER" id="PTHR31920">
    <property type="entry name" value="B3 DOMAIN-CONTAINING"/>
    <property type="match status" value="1"/>
</dbReference>
<dbReference type="EMBL" id="SDAM02000162">
    <property type="protein sequence ID" value="KAH6826683.1"/>
    <property type="molecule type" value="Genomic_DNA"/>
</dbReference>
<accession>A0AAD4J514</accession>
<gene>
    <name evidence="7" type="ORF">C2S53_005689</name>
</gene>
<dbReference type="SMART" id="SM01019">
    <property type="entry name" value="B3"/>
    <property type="match status" value="2"/>
</dbReference>
<comment type="subcellular location">
    <subcellularLocation>
        <location evidence="1">Nucleus</location>
    </subcellularLocation>
</comment>
<feature type="domain" description="TF-B3" evidence="6">
    <location>
        <begin position="13"/>
        <end position="110"/>
    </location>
</feature>
<evidence type="ECO:0000259" key="6">
    <source>
        <dbReference type="PROSITE" id="PS50863"/>
    </source>
</evidence>
<evidence type="ECO:0000256" key="2">
    <source>
        <dbReference type="ARBA" id="ARBA00023015"/>
    </source>
</evidence>
<feature type="domain" description="TF-B3" evidence="6">
    <location>
        <begin position="131"/>
        <end position="224"/>
    </location>
</feature>
<dbReference type="PROSITE" id="PS50863">
    <property type="entry name" value="B3"/>
    <property type="match status" value="2"/>
</dbReference>
<keyword evidence="2" id="KW-0805">Transcription regulation</keyword>
<dbReference type="GO" id="GO:0005634">
    <property type="term" value="C:nucleus"/>
    <property type="evidence" value="ECO:0007669"/>
    <property type="project" value="UniProtKB-SubCell"/>
</dbReference>
<keyword evidence="8" id="KW-1185">Reference proteome</keyword>
<organism evidence="7 8">
    <name type="scientific">Perilla frutescens var. hirtella</name>
    <name type="common">Perilla citriodora</name>
    <name type="synonym">Perilla setoyensis</name>
    <dbReference type="NCBI Taxonomy" id="608512"/>
    <lineage>
        <taxon>Eukaryota</taxon>
        <taxon>Viridiplantae</taxon>
        <taxon>Streptophyta</taxon>
        <taxon>Embryophyta</taxon>
        <taxon>Tracheophyta</taxon>
        <taxon>Spermatophyta</taxon>
        <taxon>Magnoliopsida</taxon>
        <taxon>eudicotyledons</taxon>
        <taxon>Gunneridae</taxon>
        <taxon>Pentapetalae</taxon>
        <taxon>asterids</taxon>
        <taxon>lamiids</taxon>
        <taxon>Lamiales</taxon>
        <taxon>Lamiaceae</taxon>
        <taxon>Nepetoideae</taxon>
        <taxon>Elsholtzieae</taxon>
        <taxon>Perilla</taxon>
    </lineage>
</organism>
<dbReference type="InterPro" id="IPR015300">
    <property type="entry name" value="DNA-bd_pseudobarrel_sf"/>
</dbReference>
<dbReference type="Gene3D" id="2.40.330.10">
    <property type="entry name" value="DNA-binding pseudobarrel domain"/>
    <property type="match status" value="2"/>
</dbReference>
<dbReference type="SUPFAM" id="SSF101936">
    <property type="entry name" value="DNA-binding pseudobarrel domain"/>
    <property type="match status" value="2"/>
</dbReference>
<dbReference type="InterPro" id="IPR050655">
    <property type="entry name" value="Plant_B3_domain"/>
</dbReference>
<dbReference type="AlphaFoldDB" id="A0AAD4J514"/>
<evidence type="ECO:0000256" key="1">
    <source>
        <dbReference type="ARBA" id="ARBA00004123"/>
    </source>
</evidence>
<reference evidence="7 8" key="1">
    <citation type="journal article" date="2021" name="Nat. Commun.">
        <title>Incipient diploidization of the medicinal plant Perilla within 10,000 years.</title>
        <authorList>
            <person name="Zhang Y."/>
            <person name="Shen Q."/>
            <person name="Leng L."/>
            <person name="Zhang D."/>
            <person name="Chen S."/>
            <person name="Shi Y."/>
            <person name="Ning Z."/>
            <person name="Chen S."/>
        </authorList>
    </citation>
    <scope>NUCLEOTIDE SEQUENCE [LARGE SCALE GENOMIC DNA]</scope>
    <source>
        <strain evidence="8">cv. PC099</strain>
    </source>
</reference>
<dbReference type="InterPro" id="IPR003340">
    <property type="entry name" value="B3_DNA-bd"/>
</dbReference>
<sequence length="224" mass="25618">MERENGWGSPDTRPSFYKFMQFPHLDQLEIPSRFFNEHLASDDGIRRVRLRGPCGSGEAKLQRCHGEGSATYIVQGWLDFAKTHCIGKGEFMLFFYNGSMSFDVRIYQPNGCLKKYPQEGTPSPTLSFPFFRHQICKRSVGRDCRLMIPMPFARMHLPICKQTMMLKDSNGISWLINIVATSAGRLVMSAGWKAFADARSLKEGDVCIFELVNQNLMHVRVHRS</sequence>
<protein>
    <recommendedName>
        <fullName evidence="6">TF-B3 domain-containing protein</fullName>
    </recommendedName>
</protein>
<proteinExistence type="predicted"/>
<keyword evidence="4" id="KW-0804">Transcription</keyword>
<dbReference type="Pfam" id="PF02362">
    <property type="entry name" value="B3"/>
    <property type="match status" value="1"/>
</dbReference>
<evidence type="ECO:0000256" key="4">
    <source>
        <dbReference type="ARBA" id="ARBA00023163"/>
    </source>
</evidence>
<evidence type="ECO:0000256" key="3">
    <source>
        <dbReference type="ARBA" id="ARBA00023125"/>
    </source>
</evidence>
<name>A0AAD4J514_PERFH</name>
<dbReference type="Proteomes" id="UP001190926">
    <property type="component" value="Unassembled WGS sequence"/>
</dbReference>
<dbReference type="CDD" id="cd10017">
    <property type="entry name" value="B3_DNA"/>
    <property type="match status" value="2"/>
</dbReference>
<comment type="caution">
    <text evidence="7">The sequence shown here is derived from an EMBL/GenBank/DDBJ whole genome shotgun (WGS) entry which is preliminary data.</text>
</comment>
<keyword evidence="5" id="KW-0539">Nucleus</keyword>
<evidence type="ECO:0000256" key="5">
    <source>
        <dbReference type="ARBA" id="ARBA00023242"/>
    </source>
</evidence>